<comment type="caution">
    <text evidence="3">The sequence shown here is derived from an EMBL/GenBank/DDBJ whole genome shotgun (WGS) entry which is preliminary data.</text>
</comment>
<evidence type="ECO:0000313" key="4">
    <source>
        <dbReference type="Proteomes" id="UP001500556"/>
    </source>
</evidence>
<protein>
    <submittedName>
        <fullName evidence="3">Uncharacterized protein</fullName>
    </submittedName>
</protein>
<organism evidence="3 4">
    <name type="scientific">Pedococcus ginsenosidimutans</name>
    <dbReference type="NCBI Taxonomy" id="490570"/>
    <lineage>
        <taxon>Bacteria</taxon>
        <taxon>Bacillati</taxon>
        <taxon>Actinomycetota</taxon>
        <taxon>Actinomycetes</taxon>
        <taxon>Micrococcales</taxon>
        <taxon>Intrasporangiaceae</taxon>
        <taxon>Pedococcus</taxon>
    </lineage>
</organism>
<evidence type="ECO:0000256" key="2">
    <source>
        <dbReference type="SAM" id="Phobius"/>
    </source>
</evidence>
<dbReference type="EMBL" id="BAABLO010000004">
    <property type="protein sequence ID" value="GAA4719739.1"/>
    <property type="molecule type" value="Genomic_DNA"/>
</dbReference>
<reference evidence="4" key="1">
    <citation type="journal article" date="2019" name="Int. J. Syst. Evol. Microbiol.">
        <title>The Global Catalogue of Microorganisms (GCM) 10K type strain sequencing project: providing services to taxonomists for standard genome sequencing and annotation.</title>
        <authorList>
            <consortium name="The Broad Institute Genomics Platform"/>
            <consortium name="The Broad Institute Genome Sequencing Center for Infectious Disease"/>
            <person name="Wu L."/>
            <person name="Ma J."/>
        </authorList>
    </citation>
    <scope>NUCLEOTIDE SEQUENCE [LARGE SCALE GENOMIC DNA]</scope>
    <source>
        <strain evidence="4">JCM 18961</strain>
    </source>
</reference>
<evidence type="ECO:0000256" key="1">
    <source>
        <dbReference type="SAM" id="MobiDB-lite"/>
    </source>
</evidence>
<keyword evidence="4" id="KW-1185">Reference proteome</keyword>
<sequence>MSTVPEFSWAGTLAIVVLSAVLGAGVAVSSVARSRHGWRRVARLAVVPGMVMFAGQGLPFLPAFVVGGLLLRRRHPIARLATLVVVVGPAVLLWWSERLDEYTMLSAPYRVQIGLLLGMPLLATVLAFAGDLVWGRRVAVGGQSASPERARSSLLSDSSLEAPAGPA</sequence>
<proteinExistence type="predicted"/>
<keyword evidence="2" id="KW-0812">Transmembrane</keyword>
<keyword evidence="2" id="KW-1133">Transmembrane helix</keyword>
<evidence type="ECO:0000313" key="3">
    <source>
        <dbReference type="EMBL" id="GAA4719739.1"/>
    </source>
</evidence>
<accession>A0ABP8Y2J4</accession>
<feature type="region of interest" description="Disordered" evidence="1">
    <location>
        <begin position="145"/>
        <end position="167"/>
    </location>
</feature>
<gene>
    <name evidence="3" type="ORF">GCM10025782_16400</name>
</gene>
<feature type="transmembrane region" description="Helical" evidence="2">
    <location>
        <begin position="115"/>
        <end position="134"/>
    </location>
</feature>
<feature type="transmembrane region" description="Helical" evidence="2">
    <location>
        <begin position="77"/>
        <end position="95"/>
    </location>
</feature>
<name>A0ABP8Y2J4_9MICO</name>
<feature type="transmembrane region" description="Helical" evidence="2">
    <location>
        <begin position="47"/>
        <end position="70"/>
    </location>
</feature>
<keyword evidence="2" id="KW-0472">Membrane</keyword>
<dbReference type="Proteomes" id="UP001500556">
    <property type="component" value="Unassembled WGS sequence"/>
</dbReference>